<organism evidence="3 4">
    <name type="scientific">Leucocoprinus birnbaumii</name>
    <dbReference type="NCBI Taxonomy" id="56174"/>
    <lineage>
        <taxon>Eukaryota</taxon>
        <taxon>Fungi</taxon>
        <taxon>Dikarya</taxon>
        <taxon>Basidiomycota</taxon>
        <taxon>Agaricomycotina</taxon>
        <taxon>Agaricomycetes</taxon>
        <taxon>Agaricomycetidae</taxon>
        <taxon>Agaricales</taxon>
        <taxon>Agaricineae</taxon>
        <taxon>Agaricaceae</taxon>
        <taxon>Leucocoprinus</taxon>
    </lineage>
</organism>
<evidence type="ECO:0000313" key="4">
    <source>
        <dbReference type="Proteomes" id="UP001213000"/>
    </source>
</evidence>
<keyword evidence="4" id="KW-1185">Reference proteome</keyword>
<accession>A0AAD5YWC8</accession>
<dbReference type="EMBL" id="JANIEX010000028">
    <property type="protein sequence ID" value="KAJ3575745.1"/>
    <property type="molecule type" value="Genomic_DNA"/>
</dbReference>
<feature type="signal peptide" evidence="1">
    <location>
        <begin position="1"/>
        <end position="21"/>
    </location>
</feature>
<sequence>MKFSIFSLILTISSSATLIAAAPLGFSNNTKISNQGVADLGDWRLAERAESNVYSREPTGWQLSGRDLALRQPKSKQPKTKDIDTKKWNTIDRGVKIERFVATAVKMPQSFDPENPTKQLIHWRGGGAYKISDEGRSTSLDTRKLSDDDPIVQVQFISKDFEVSSRAPYYWDARLIKDYTTNQVYDLLKRKKFNQYKYNGAGSGCLTWTTALVKLFEDEGIIAKGSKAAFEKKVEEVRNDPRYWVPEEPGAGFYQ</sequence>
<feature type="domain" description="DUF7770" evidence="2">
    <location>
        <begin position="119"/>
        <end position="249"/>
    </location>
</feature>
<protein>
    <recommendedName>
        <fullName evidence="2">DUF7770 domain-containing protein</fullName>
    </recommendedName>
</protein>
<keyword evidence="1" id="KW-0732">Signal</keyword>
<evidence type="ECO:0000313" key="3">
    <source>
        <dbReference type="EMBL" id="KAJ3575745.1"/>
    </source>
</evidence>
<gene>
    <name evidence="3" type="ORF">NP233_g907</name>
</gene>
<feature type="chain" id="PRO_5041963900" description="DUF7770 domain-containing protein" evidence="1">
    <location>
        <begin position="22"/>
        <end position="255"/>
    </location>
</feature>
<reference evidence="3" key="1">
    <citation type="submission" date="2022-07" db="EMBL/GenBank/DDBJ databases">
        <title>Genome Sequence of Leucocoprinus birnbaumii.</title>
        <authorList>
            <person name="Buettner E."/>
        </authorList>
    </citation>
    <scope>NUCLEOTIDE SEQUENCE</scope>
    <source>
        <strain evidence="3">VT141</strain>
    </source>
</reference>
<dbReference type="InterPro" id="IPR056672">
    <property type="entry name" value="DUF7770"/>
</dbReference>
<dbReference type="Proteomes" id="UP001213000">
    <property type="component" value="Unassembled WGS sequence"/>
</dbReference>
<comment type="caution">
    <text evidence="3">The sequence shown here is derived from an EMBL/GenBank/DDBJ whole genome shotgun (WGS) entry which is preliminary data.</text>
</comment>
<dbReference type="AlphaFoldDB" id="A0AAD5YWC8"/>
<name>A0AAD5YWC8_9AGAR</name>
<proteinExistence type="predicted"/>
<dbReference type="Pfam" id="PF24968">
    <property type="entry name" value="DUF7770"/>
    <property type="match status" value="1"/>
</dbReference>
<evidence type="ECO:0000259" key="2">
    <source>
        <dbReference type="Pfam" id="PF24968"/>
    </source>
</evidence>
<evidence type="ECO:0000256" key="1">
    <source>
        <dbReference type="SAM" id="SignalP"/>
    </source>
</evidence>